<gene>
    <name evidence="1" type="ORF">DERYTH_LOCUS13167</name>
</gene>
<proteinExistence type="predicted"/>
<dbReference type="AlphaFoldDB" id="A0A9N9N5V0"/>
<name>A0A9N9N5V0_9GLOM</name>
<sequence>HWPPHQQDIIYSQLKELANTPSVILEDSVITKLQGRLVGTRNKNKRTT</sequence>
<evidence type="ECO:0000313" key="2">
    <source>
        <dbReference type="Proteomes" id="UP000789405"/>
    </source>
</evidence>
<dbReference type="EMBL" id="CAJVPY010009031">
    <property type="protein sequence ID" value="CAG8703924.1"/>
    <property type="molecule type" value="Genomic_DNA"/>
</dbReference>
<accession>A0A9N9N5V0</accession>
<organism evidence="1 2">
    <name type="scientific">Dentiscutata erythropus</name>
    <dbReference type="NCBI Taxonomy" id="1348616"/>
    <lineage>
        <taxon>Eukaryota</taxon>
        <taxon>Fungi</taxon>
        <taxon>Fungi incertae sedis</taxon>
        <taxon>Mucoromycota</taxon>
        <taxon>Glomeromycotina</taxon>
        <taxon>Glomeromycetes</taxon>
        <taxon>Diversisporales</taxon>
        <taxon>Gigasporaceae</taxon>
        <taxon>Dentiscutata</taxon>
    </lineage>
</organism>
<dbReference type="Proteomes" id="UP000789405">
    <property type="component" value="Unassembled WGS sequence"/>
</dbReference>
<keyword evidence="2" id="KW-1185">Reference proteome</keyword>
<comment type="caution">
    <text evidence="1">The sequence shown here is derived from an EMBL/GenBank/DDBJ whole genome shotgun (WGS) entry which is preliminary data.</text>
</comment>
<evidence type="ECO:0000313" key="1">
    <source>
        <dbReference type="EMBL" id="CAG8703924.1"/>
    </source>
</evidence>
<protein>
    <submittedName>
        <fullName evidence="1">14166_t:CDS:1</fullName>
    </submittedName>
</protein>
<reference evidence="1" key="1">
    <citation type="submission" date="2021-06" db="EMBL/GenBank/DDBJ databases">
        <authorList>
            <person name="Kallberg Y."/>
            <person name="Tangrot J."/>
            <person name="Rosling A."/>
        </authorList>
    </citation>
    <scope>NUCLEOTIDE SEQUENCE</scope>
    <source>
        <strain evidence="1">MA453B</strain>
    </source>
</reference>
<feature type="non-terminal residue" evidence="1">
    <location>
        <position position="1"/>
    </location>
</feature>